<dbReference type="SMART" id="SM00355">
    <property type="entry name" value="ZnF_C2H2"/>
    <property type="match status" value="2"/>
</dbReference>
<dbReference type="AlphaFoldDB" id="A0A915D215"/>
<dbReference type="InterPro" id="IPR013087">
    <property type="entry name" value="Znf_C2H2_type"/>
</dbReference>
<organism evidence="2 3">
    <name type="scientific">Ditylenchus dipsaci</name>
    <dbReference type="NCBI Taxonomy" id="166011"/>
    <lineage>
        <taxon>Eukaryota</taxon>
        <taxon>Metazoa</taxon>
        <taxon>Ecdysozoa</taxon>
        <taxon>Nematoda</taxon>
        <taxon>Chromadorea</taxon>
        <taxon>Rhabditida</taxon>
        <taxon>Tylenchina</taxon>
        <taxon>Tylenchomorpha</taxon>
        <taxon>Sphaerularioidea</taxon>
        <taxon>Anguinidae</taxon>
        <taxon>Anguininae</taxon>
        <taxon>Ditylenchus</taxon>
    </lineage>
</organism>
<accession>A0A915D215</accession>
<reference evidence="3" key="1">
    <citation type="submission" date="2022-11" db="UniProtKB">
        <authorList>
            <consortium name="WormBaseParasite"/>
        </authorList>
    </citation>
    <scope>IDENTIFICATION</scope>
</reference>
<feature type="domain" description="C2H2-type" evidence="1">
    <location>
        <begin position="201"/>
        <end position="221"/>
    </location>
</feature>
<dbReference type="Proteomes" id="UP000887574">
    <property type="component" value="Unplaced"/>
</dbReference>
<sequence>MMVTEELRLSSAQNVLFTVILTANCGTTTKTQEGVQICMQQVQLQRWFHPMPWRTHDLAPTELSASKKSPLINGEECDTKSVEVATLQISEKSQSLERDKLEVKPEIVAKNAPVLRKSATALGLNTEKCCNLAIEIPPTHVDLMDRIRSLSATEGQDCDACSSSSLSSVLRCKECPFECSDTILEKLHADMHKKARRPFQCNMCSFNCFSAESLHSHLSLHAPPLSPISAIQMRKRLATRRRNECSNQMQRHCL</sequence>
<evidence type="ECO:0000259" key="1">
    <source>
        <dbReference type="PROSITE" id="PS00028"/>
    </source>
</evidence>
<evidence type="ECO:0000313" key="2">
    <source>
        <dbReference type="Proteomes" id="UP000887574"/>
    </source>
</evidence>
<keyword evidence="2" id="KW-1185">Reference proteome</keyword>
<dbReference type="PROSITE" id="PS00028">
    <property type="entry name" value="ZINC_FINGER_C2H2_1"/>
    <property type="match status" value="1"/>
</dbReference>
<proteinExistence type="predicted"/>
<evidence type="ECO:0000313" key="3">
    <source>
        <dbReference type="WBParaSite" id="jg14722"/>
    </source>
</evidence>
<dbReference type="Gene3D" id="3.30.160.60">
    <property type="entry name" value="Classic Zinc Finger"/>
    <property type="match status" value="1"/>
</dbReference>
<name>A0A915D215_9BILA</name>
<dbReference type="WBParaSite" id="jg14722">
    <property type="protein sequence ID" value="jg14722"/>
    <property type="gene ID" value="jg14722"/>
</dbReference>
<protein>
    <submittedName>
        <fullName evidence="3">C2H2-type domain-containing protein</fullName>
    </submittedName>
</protein>